<keyword evidence="2" id="KW-1185">Reference proteome</keyword>
<dbReference type="Proteomes" id="UP001432251">
    <property type="component" value="Chromosome"/>
</dbReference>
<gene>
    <name evidence="1" type="ORF">V2W30_30760</name>
</gene>
<reference evidence="1" key="1">
    <citation type="journal article" date="2025" name="Int. J. Syst. Evol. Microbiol.">
        <title>Streptomyces citrinus sp. nov., with yellow diffusible pigment.</title>
        <authorList>
            <person name="He Y."/>
            <person name="Yang E."/>
            <person name="Xu J."/>
            <person name="Sun Y."/>
            <person name="Sun L."/>
        </authorList>
    </citation>
    <scope>NUCLEOTIDE SEQUENCE</scope>
    <source>
        <strain evidence="1">Q6</strain>
    </source>
</reference>
<organism evidence="1 2">
    <name type="scientific">Streptomyces citrinus</name>
    <dbReference type="NCBI Taxonomy" id="3118173"/>
    <lineage>
        <taxon>Bacteria</taxon>
        <taxon>Bacillati</taxon>
        <taxon>Actinomycetota</taxon>
        <taxon>Actinomycetes</taxon>
        <taxon>Kitasatosporales</taxon>
        <taxon>Streptomycetaceae</taxon>
        <taxon>Streptomyces</taxon>
    </lineage>
</organism>
<name>A0ACD5AJ60_9ACTN</name>
<accession>A0ACD5AJ60</accession>
<sequence>MTTALLAYQSALLLRSQRWLAPVVLYAAFVAIGVQGGQPVLDSLGYAAASLLPVGAWLVRICVSNEPSAARSCTAAATTPWRAHLASLVTGFLATAALGAVATAVVALVSDGASTNHQVKVAIVPAAGAGLLAMLVCALVGTVVGAVTTWPVLRAPGLGVAALLLCALLALVVPGSPASAAVTALVEGSQRGSVPLPLLPLAASALLAAACATTACFLSSRR</sequence>
<dbReference type="EMBL" id="CP146022">
    <property type="protein sequence ID" value="WWQ67281.1"/>
    <property type="molecule type" value="Genomic_DNA"/>
</dbReference>
<evidence type="ECO:0000313" key="1">
    <source>
        <dbReference type="EMBL" id="WWQ67281.1"/>
    </source>
</evidence>
<protein>
    <submittedName>
        <fullName evidence="1">ABC transporter</fullName>
    </submittedName>
</protein>
<evidence type="ECO:0000313" key="2">
    <source>
        <dbReference type="Proteomes" id="UP001432251"/>
    </source>
</evidence>
<proteinExistence type="predicted"/>